<evidence type="ECO:0000313" key="2">
    <source>
        <dbReference type="Proteomes" id="UP001060085"/>
    </source>
</evidence>
<evidence type="ECO:0000313" key="1">
    <source>
        <dbReference type="EMBL" id="KAI5659134.1"/>
    </source>
</evidence>
<keyword evidence="2" id="KW-1185">Reference proteome</keyword>
<sequence length="375" mass="40242">MVEVIFSSLIIQEKYNTCMMVRGSKKRDHPAAASTSGASTSVETSTTPVEMASTSASIPPRTSLSPAGSSTPLGTSTPSVAASTPSAALTLFPQPPYSSTGLLLRLHLVWGCHRCLPLHHQYVHRHLPLHLPLYLPLHPRNFNKQSECAKVIAEIMKAYFVESHSSFGKVPNRMKNILCLVAEEVSTGPDTLVCHSGRFAETGFIIIQRLDAGVGKDEQGLRNVGIVCPTASAEGTVGRYTIRPILGNELKANTERLHTKTGSPIPIHEQLMIEASSGSNKRNVYGFGSQSATVIAERRRGNSSSMSSIPLMSFAAQERFDGFMTSFASQCGVQPDSVPTLFPPFPLPEDNTTSQPPTGPPSSSLPPPRPPPSST</sequence>
<accession>A0ACC0AES5</accession>
<comment type="caution">
    <text evidence="1">The sequence shown here is derived from an EMBL/GenBank/DDBJ whole genome shotgun (WGS) entry which is preliminary data.</text>
</comment>
<dbReference type="EMBL" id="CM044706">
    <property type="protein sequence ID" value="KAI5659134.1"/>
    <property type="molecule type" value="Genomic_DNA"/>
</dbReference>
<reference evidence="2" key="1">
    <citation type="journal article" date="2023" name="Nat. Plants">
        <title>Single-cell RNA sequencing provides a high-resolution roadmap for understanding the multicellular compartmentation of specialized metabolism.</title>
        <authorList>
            <person name="Sun S."/>
            <person name="Shen X."/>
            <person name="Li Y."/>
            <person name="Li Y."/>
            <person name="Wang S."/>
            <person name="Li R."/>
            <person name="Zhang H."/>
            <person name="Shen G."/>
            <person name="Guo B."/>
            <person name="Wei J."/>
            <person name="Xu J."/>
            <person name="St-Pierre B."/>
            <person name="Chen S."/>
            <person name="Sun C."/>
        </authorList>
    </citation>
    <scope>NUCLEOTIDE SEQUENCE [LARGE SCALE GENOMIC DNA]</scope>
</reference>
<name>A0ACC0AES5_CATRO</name>
<protein>
    <submittedName>
        <fullName evidence="1">Uncharacterized protein</fullName>
    </submittedName>
</protein>
<gene>
    <name evidence="1" type="ORF">M9H77_27927</name>
</gene>
<proteinExistence type="predicted"/>
<dbReference type="Proteomes" id="UP001060085">
    <property type="component" value="Linkage Group LG06"/>
</dbReference>
<organism evidence="1 2">
    <name type="scientific">Catharanthus roseus</name>
    <name type="common">Madagascar periwinkle</name>
    <name type="synonym">Vinca rosea</name>
    <dbReference type="NCBI Taxonomy" id="4058"/>
    <lineage>
        <taxon>Eukaryota</taxon>
        <taxon>Viridiplantae</taxon>
        <taxon>Streptophyta</taxon>
        <taxon>Embryophyta</taxon>
        <taxon>Tracheophyta</taxon>
        <taxon>Spermatophyta</taxon>
        <taxon>Magnoliopsida</taxon>
        <taxon>eudicotyledons</taxon>
        <taxon>Gunneridae</taxon>
        <taxon>Pentapetalae</taxon>
        <taxon>asterids</taxon>
        <taxon>lamiids</taxon>
        <taxon>Gentianales</taxon>
        <taxon>Apocynaceae</taxon>
        <taxon>Rauvolfioideae</taxon>
        <taxon>Vinceae</taxon>
        <taxon>Catharanthinae</taxon>
        <taxon>Catharanthus</taxon>
    </lineage>
</organism>